<dbReference type="InterPro" id="IPR036291">
    <property type="entry name" value="NAD(P)-bd_dom_sf"/>
</dbReference>
<dbReference type="OrthoDB" id="9804542at2"/>
<dbReference type="RefSeq" id="WP_042730460.1">
    <property type="nucleotide sequence ID" value="NZ_JXNZ01000122.1"/>
</dbReference>
<evidence type="ECO:0000256" key="3">
    <source>
        <dbReference type="ARBA" id="ARBA00023002"/>
    </source>
</evidence>
<evidence type="ECO:0000259" key="5">
    <source>
        <dbReference type="SMART" id="SM01350"/>
    </source>
</evidence>
<keyword evidence="3" id="KW-0560">Oxidoreductase</keyword>
<dbReference type="Gene3D" id="1.10.1040.10">
    <property type="entry name" value="N-(1-d-carboxylethyl)-l-norvaline Dehydrogenase, domain 2"/>
    <property type="match status" value="1"/>
</dbReference>
<dbReference type="InterPro" id="IPR013328">
    <property type="entry name" value="6PGD_dom2"/>
</dbReference>
<accession>A0A0D0NHN9</accession>
<dbReference type="GO" id="GO:0004616">
    <property type="term" value="F:phosphogluconate dehydrogenase (decarboxylating) activity"/>
    <property type="evidence" value="ECO:0007669"/>
    <property type="project" value="InterPro"/>
</dbReference>
<dbReference type="NCBIfam" id="NF007161">
    <property type="entry name" value="PRK09599.1"/>
    <property type="match status" value="1"/>
</dbReference>
<dbReference type="Gene3D" id="3.40.50.720">
    <property type="entry name" value="NAD(P)-binding Rossmann-like Domain"/>
    <property type="match status" value="1"/>
</dbReference>
<dbReference type="AlphaFoldDB" id="A0A0D0NHN9"/>
<reference evidence="6 7" key="1">
    <citation type="submission" date="2015-01" db="EMBL/GenBank/DDBJ databases">
        <title>Draft Genome Sequence of the Biocontrol and Plant Growth-Promoting Rhizobacteria (PGPR) Pseudomonas fluorescens UM270.</title>
        <authorList>
            <person name="Hernandez-Salmeron J.E."/>
            <person name="Santoyo G."/>
            <person name="Moreno-Hagelsieb G."/>
            <person name="Hernandez-Leon R."/>
        </authorList>
    </citation>
    <scope>NUCLEOTIDE SEQUENCE [LARGE SCALE GENOMIC DNA]</scope>
    <source>
        <strain evidence="6 7">UM270</strain>
    </source>
</reference>
<name>A0A0D0NHN9_PSEFL</name>
<evidence type="ECO:0000313" key="6">
    <source>
        <dbReference type="EMBL" id="KIQ58701.1"/>
    </source>
</evidence>
<dbReference type="PATRIC" id="fig|294.124.peg.2961"/>
<dbReference type="GO" id="GO:0050661">
    <property type="term" value="F:NADP binding"/>
    <property type="evidence" value="ECO:0007669"/>
    <property type="project" value="InterPro"/>
</dbReference>
<dbReference type="PRINTS" id="PR00076">
    <property type="entry name" value="6PGDHDRGNASE"/>
</dbReference>
<dbReference type="Pfam" id="PF03446">
    <property type="entry name" value="NAD_binding_2"/>
    <property type="match status" value="1"/>
</dbReference>
<dbReference type="InterPro" id="IPR008927">
    <property type="entry name" value="6-PGluconate_DH-like_C_sf"/>
</dbReference>
<dbReference type="EMBL" id="JXNZ01000122">
    <property type="protein sequence ID" value="KIQ58701.1"/>
    <property type="molecule type" value="Genomic_DNA"/>
</dbReference>
<dbReference type="InterPro" id="IPR004849">
    <property type="entry name" value="6DGDH_YqeC"/>
</dbReference>
<keyword evidence="4" id="KW-0311">Gluconate utilization</keyword>
<evidence type="ECO:0000256" key="1">
    <source>
        <dbReference type="ARBA" id="ARBA00004959"/>
    </source>
</evidence>
<dbReference type="GO" id="GO:0006098">
    <property type="term" value="P:pentose-phosphate shunt"/>
    <property type="evidence" value="ECO:0007669"/>
    <property type="project" value="UniProtKB-UniPathway"/>
</dbReference>
<comment type="caution">
    <text evidence="6">The sequence shown here is derived from an EMBL/GenBank/DDBJ whole genome shotgun (WGS) entry which is preliminary data.</text>
</comment>
<comment type="similarity">
    <text evidence="2">Belongs to the 6-phosphogluconate dehydrogenase family.</text>
</comment>
<dbReference type="PANTHER" id="PTHR11811">
    <property type="entry name" value="6-PHOSPHOGLUCONATE DEHYDROGENASE"/>
    <property type="match status" value="1"/>
</dbReference>
<dbReference type="SUPFAM" id="SSF51735">
    <property type="entry name" value="NAD(P)-binding Rossmann-fold domains"/>
    <property type="match status" value="1"/>
</dbReference>
<dbReference type="InterPro" id="IPR006183">
    <property type="entry name" value="Pgluconate_DH"/>
</dbReference>
<dbReference type="NCBIfam" id="TIGR00872">
    <property type="entry name" value="gnd_rel"/>
    <property type="match status" value="1"/>
</dbReference>
<evidence type="ECO:0000313" key="7">
    <source>
        <dbReference type="Proteomes" id="UP000032101"/>
    </source>
</evidence>
<dbReference type="InterPro" id="IPR006114">
    <property type="entry name" value="6PGDH_C"/>
</dbReference>
<dbReference type="InterPro" id="IPR006115">
    <property type="entry name" value="6PGDH_NADP-bd"/>
</dbReference>
<sequence>MQLGIIGLGRMGGNIARRLMLNGHTTVVYDRNAAFVENLSQEGATGVADLPALVAALEAPRAVWVMLPAGAPTEDTITVLSGLLEPGDVIIDGGNTYYKDDIRRAHALLEKGLNYIDVGTSGGVWGLERGYCMMIGGDAEVVKRLDPLFDSLAPGMGNIPRTRDRKSDDDRAERGYIHAGPAGAGHFVKMIHNGIEYGMMQAFAEGFDILKTKSSESLPPEQRFDLNVADIAEVWRRGSVVSSWLLDLTADALASDPKLDGFSGEVADSGEGRWTIEAAIEQAVPVPVLSSSLFARFRSRQQSTYGDKMLSAMRFGFGGHVETPKK</sequence>
<protein>
    <submittedName>
        <fullName evidence="6">6-phosphogluconate dehydrogenase</fullName>
    </submittedName>
</protein>
<proteinExistence type="inferred from homology"/>
<dbReference type="SUPFAM" id="SSF48179">
    <property type="entry name" value="6-phosphogluconate dehydrogenase C-terminal domain-like"/>
    <property type="match status" value="1"/>
</dbReference>
<feature type="domain" description="6-phosphogluconate dehydrogenase C-terminal" evidence="5">
    <location>
        <begin position="185"/>
        <end position="323"/>
    </location>
</feature>
<dbReference type="SMART" id="SM01350">
    <property type="entry name" value="6PGD"/>
    <property type="match status" value="1"/>
</dbReference>
<evidence type="ECO:0000256" key="2">
    <source>
        <dbReference type="ARBA" id="ARBA00008419"/>
    </source>
</evidence>
<dbReference type="Proteomes" id="UP000032101">
    <property type="component" value="Unassembled WGS sequence"/>
</dbReference>
<dbReference type="UniPathway" id="UPA00115"/>
<dbReference type="GO" id="GO:0019521">
    <property type="term" value="P:D-gluconate metabolic process"/>
    <property type="evidence" value="ECO:0007669"/>
    <property type="project" value="UniProtKB-KW"/>
</dbReference>
<dbReference type="Pfam" id="PF00393">
    <property type="entry name" value="6PGD"/>
    <property type="match status" value="1"/>
</dbReference>
<comment type="pathway">
    <text evidence="1">Carbohydrate degradation; pentose phosphate pathway.</text>
</comment>
<gene>
    <name evidence="6" type="ORF">RL74_14365</name>
</gene>
<evidence type="ECO:0000256" key="4">
    <source>
        <dbReference type="ARBA" id="ARBA00023064"/>
    </source>
</evidence>
<organism evidence="6 7">
    <name type="scientific">Pseudomonas fluorescens</name>
    <dbReference type="NCBI Taxonomy" id="294"/>
    <lineage>
        <taxon>Bacteria</taxon>
        <taxon>Pseudomonadati</taxon>
        <taxon>Pseudomonadota</taxon>
        <taxon>Gammaproteobacteria</taxon>
        <taxon>Pseudomonadales</taxon>
        <taxon>Pseudomonadaceae</taxon>
        <taxon>Pseudomonas</taxon>
    </lineage>
</organism>